<comment type="caution">
    <text evidence="2">The sequence shown here is derived from an EMBL/GenBank/DDBJ whole genome shotgun (WGS) entry which is preliminary data.</text>
</comment>
<evidence type="ECO:0000313" key="3">
    <source>
        <dbReference type="Proteomes" id="UP001386437"/>
    </source>
</evidence>
<accession>A0ABU8IT16</accession>
<sequence>MEPGCDSVYDVSVIIPHYNSLDLLWQAIDSISCQTVAPREIVVVDDASGLQFELPSHCGNEIALRLIRETVNRGAAWCRNRGIEAATGDVIAFLDADDRWLPDKLERCLAALGPKPPGHEAKVLFSNVMLTDGAHRIPGNRSPYEGQPMLDFILLRNGYIQTSSIMMWRHHYPLISFDGSLRRHQDWDFAVRAQMAGCSFIYLHDPLVEYSSNWNAGRMSHAPNSEPSLVFLEKYNKLMSKGHISAFIFNVLLYKRLNIDVRLNIVGRIILREIDIPTKGRMLLFVRLVIGRRGVNLMKKVSRTLQTPRP</sequence>
<feature type="domain" description="Glycosyltransferase 2-like" evidence="1">
    <location>
        <begin position="12"/>
        <end position="113"/>
    </location>
</feature>
<protein>
    <submittedName>
        <fullName evidence="2">Glycosyltransferase family 2 protein</fullName>
    </submittedName>
</protein>
<dbReference type="CDD" id="cd00761">
    <property type="entry name" value="Glyco_tranf_GTA_type"/>
    <property type="match status" value="1"/>
</dbReference>
<reference evidence="2 3" key="1">
    <citation type="journal article" date="2022" name="Arch. Microbiol.">
        <title>Paraburkholderia bengalensis sp. nov. isolated from roots of Oryza sativa, IR64.</title>
        <authorList>
            <person name="Nag P."/>
            <person name="Mondal N."/>
            <person name="Sarkar J."/>
            <person name="Das S."/>
        </authorList>
    </citation>
    <scope>NUCLEOTIDE SEQUENCE [LARGE SCALE GENOMIC DNA]</scope>
    <source>
        <strain evidence="2 3">IR64_4_BI</strain>
    </source>
</reference>
<dbReference type="Gene3D" id="3.90.550.10">
    <property type="entry name" value="Spore Coat Polysaccharide Biosynthesis Protein SpsA, Chain A"/>
    <property type="match status" value="1"/>
</dbReference>
<dbReference type="RefSeq" id="WP_336598709.1">
    <property type="nucleotide sequence ID" value="NZ_JACFYJ010000022.1"/>
</dbReference>
<dbReference type="SUPFAM" id="SSF53448">
    <property type="entry name" value="Nucleotide-diphospho-sugar transferases"/>
    <property type="match status" value="1"/>
</dbReference>
<dbReference type="Pfam" id="PF00535">
    <property type="entry name" value="Glycos_transf_2"/>
    <property type="match status" value="1"/>
</dbReference>
<dbReference type="InterPro" id="IPR001173">
    <property type="entry name" value="Glyco_trans_2-like"/>
</dbReference>
<keyword evidence="3" id="KW-1185">Reference proteome</keyword>
<dbReference type="Proteomes" id="UP001386437">
    <property type="component" value="Unassembled WGS sequence"/>
</dbReference>
<dbReference type="InterPro" id="IPR029044">
    <property type="entry name" value="Nucleotide-diphossugar_trans"/>
</dbReference>
<evidence type="ECO:0000313" key="2">
    <source>
        <dbReference type="EMBL" id="MEI5998557.1"/>
    </source>
</evidence>
<dbReference type="PANTHER" id="PTHR43685">
    <property type="entry name" value="GLYCOSYLTRANSFERASE"/>
    <property type="match status" value="1"/>
</dbReference>
<name>A0ABU8IT16_9BURK</name>
<evidence type="ECO:0000259" key="1">
    <source>
        <dbReference type="Pfam" id="PF00535"/>
    </source>
</evidence>
<organism evidence="2 3">
    <name type="scientific">Paraburkholderia bengalensis</name>
    <dbReference type="NCBI Taxonomy" id="2747562"/>
    <lineage>
        <taxon>Bacteria</taxon>
        <taxon>Pseudomonadati</taxon>
        <taxon>Pseudomonadota</taxon>
        <taxon>Betaproteobacteria</taxon>
        <taxon>Burkholderiales</taxon>
        <taxon>Burkholderiaceae</taxon>
        <taxon>Paraburkholderia</taxon>
    </lineage>
</organism>
<proteinExistence type="predicted"/>
<gene>
    <name evidence="2" type="ORF">H3V53_15470</name>
</gene>
<dbReference type="EMBL" id="JACFYJ010000022">
    <property type="protein sequence ID" value="MEI5998557.1"/>
    <property type="molecule type" value="Genomic_DNA"/>
</dbReference>
<dbReference type="InterPro" id="IPR050834">
    <property type="entry name" value="Glycosyltransf_2"/>
</dbReference>
<dbReference type="PANTHER" id="PTHR43685:SF2">
    <property type="entry name" value="GLYCOSYLTRANSFERASE 2-LIKE DOMAIN-CONTAINING PROTEIN"/>
    <property type="match status" value="1"/>
</dbReference>